<keyword evidence="1" id="KW-0808">Transferase</keyword>
<accession>U7QQJ7</accession>
<dbReference type="PANTHER" id="PTHR40036">
    <property type="entry name" value="MACROCIN O-METHYLTRANSFERASE"/>
    <property type="match status" value="1"/>
</dbReference>
<comment type="caution">
    <text evidence="1">The sequence shown here is derived from an EMBL/GenBank/DDBJ whole genome shotgun (WGS) entry which is preliminary data.</text>
</comment>
<dbReference type="RefSeq" id="WP_023064421.1">
    <property type="nucleotide sequence ID" value="NZ_AUZM01000003.1"/>
</dbReference>
<reference evidence="1 2" key="1">
    <citation type="journal article" date="2013" name="Front. Microbiol.">
        <title>Comparative genomic analyses of the cyanobacterium, Lyngbya aestuarii BL J, a powerful hydrogen producer.</title>
        <authorList>
            <person name="Kothari A."/>
            <person name="Vaughn M."/>
            <person name="Garcia-Pichel F."/>
        </authorList>
    </citation>
    <scope>NUCLEOTIDE SEQUENCE [LARGE SCALE GENOMIC DNA]</scope>
    <source>
        <strain evidence="1 2">BL J</strain>
    </source>
</reference>
<dbReference type="AlphaFoldDB" id="U7QQJ7"/>
<dbReference type="InterPro" id="IPR008884">
    <property type="entry name" value="TylF_MeTrfase"/>
</dbReference>
<keyword evidence="1" id="KW-0489">Methyltransferase</keyword>
<dbReference type="Proteomes" id="UP000017127">
    <property type="component" value="Unassembled WGS sequence"/>
</dbReference>
<protein>
    <submittedName>
        <fullName evidence="1">Macrocin-O-methyltransferase family protein</fullName>
    </submittedName>
</protein>
<dbReference type="InterPro" id="IPR029063">
    <property type="entry name" value="SAM-dependent_MTases_sf"/>
</dbReference>
<sequence length="252" mass="29173">MTLKTELRSGVVKFLQKTKLNKLAHKVYYGYVHGFNSATPEIEDALEIIFQKAQELGTANQGDYCEFGVFKGYAFWKAQNISTQFKDDFTQMRFFGFDSFQGLPEITNPEDQTQEEVFYQGQYNCSKAGVINNLNSKGVDWERTFLIEGFFEDSLTEALKTQYNLEKISIALIDCDLYSSTKDVLKFISDLLIDKTILVFDDWNCFDRDNNRGQRKAFQEFLEENPQLSEEEFISYGSYGQSFIIHQKSSEV</sequence>
<evidence type="ECO:0000313" key="2">
    <source>
        <dbReference type="Proteomes" id="UP000017127"/>
    </source>
</evidence>
<organism evidence="1 2">
    <name type="scientific">Lyngbya aestuarii BL J</name>
    <dbReference type="NCBI Taxonomy" id="1348334"/>
    <lineage>
        <taxon>Bacteria</taxon>
        <taxon>Bacillati</taxon>
        <taxon>Cyanobacteriota</taxon>
        <taxon>Cyanophyceae</taxon>
        <taxon>Oscillatoriophycideae</taxon>
        <taxon>Oscillatoriales</taxon>
        <taxon>Microcoleaceae</taxon>
        <taxon>Lyngbya</taxon>
    </lineage>
</organism>
<name>U7QQJ7_9CYAN</name>
<gene>
    <name evidence="1" type="ORF">M595_0554</name>
</gene>
<evidence type="ECO:0000313" key="1">
    <source>
        <dbReference type="EMBL" id="ERT09542.1"/>
    </source>
</evidence>
<keyword evidence="2" id="KW-1185">Reference proteome</keyword>
<dbReference type="PANTHER" id="PTHR40036:SF1">
    <property type="entry name" value="MACROCIN O-METHYLTRANSFERASE"/>
    <property type="match status" value="1"/>
</dbReference>
<proteinExistence type="predicted"/>
<dbReference type="GO" id="GO:0032259">
    <property type="term" value="P:methylation"/>
    <property type="evidence" value="ECO:0007669"/>
    <property type="project" value="UniProtKB-KW"/>
</dbReference>
<dbReference type="GO" id="GO:0008168">
    <property type="term" value="F:methyltransferase activity"/>
    <property type="evidence" value="ECO:0007669"/>
    <property type="project" value="UniProtKB-KW"/>
</dbReference>
<dbReference type="Gene3D" id="3.40.50.150">
    <property type="entry name" value="Vaccinia Virus protein VP39"/>
    <property type="match status" value="1"/>
</dbReference>
<dbReference type="OrthoDB" id="460413at2"/>
<dbReference type="Pfam" id="PF05711">
    <property type="entry name" value="TylF"/>
    <property type="match status" value="1"/>
</dbReference>
<dbReference type="EMBL" id="AUZM01000003">
    <property type="protein sequence ID" value="ERT09542.1"/>
    <property type="molecule type" value="Genomic_DNA"/>
</dbReference>